<keyword evidence="4 6" id="KW-1133">Transmembrane helix</keyword>
<organism evidence="7 8">
    <name type="scientific">Sphingomonas alpina</name>
    <dbReference type="NCBI Taxonomy" id="653931"/>
    <lineage>
        <taxon>Bacteria</taxon>
        <taxon>Pseudomonadati</taxon>
        <taxon>Pseudomonadota</taxon>
        <taxon>Alphaproteobacteria</taxon>
        <taxon>Sphingomonadales</taxon>
        <taxon>Sphingomonadaceae</taxon>
        <taxon>Sphingomonas</taxon>
    </lineage>
</organism>
<evidence type="ECO:0000256" key="6">
    <source>
        <dbReference type="RuleBase" id="RU363076"/>
    </source>
</evidence>
<accession>A0A7H0LDI1</accession>
<dbReference type="KEGG" id="spap:H3Z74_13000"/>
<evidence type="ECO:0000256" key="2">
    <source>
        <dbReference type="ARBA" id="ARBA00007165"/>
    </source>
</evidence>
<dbReference type="InterPro" id="IPR002994">
    <property type="entry name" value="Surf1/Shy1"/>
</dbReference>
<keyword evidence="3 6" id="KW-0812">Transmembrane</keyword>
<dbReference type="PANTHER" id="PTHR23427">
    <property type="entry name" value="SURFEIT LOCUS PROTEIN"/>
    <property type="match status" value="1"/>
</dbReference>
<evidence type="ECO:0000256" key="3">
    <source>
        <dbReference type="ARBA" id="ARBA00022692"/>
    </source>
</evidence>
<dbReference type="Proteomes" id="UP000516148">
    <property type="component" value="Chromosome"/>
</dbReference>
<protein>
    <recommendedName>
        <fullName evidence="6">SURF1-like protein</fullName>
    </recommendedName>
</protein>
<evidence type="ECO:0000256" key="4">
    <source>
        <dbReference type="ARBA" id="ARBA00022989"/>
    </source>
</evidence>
<dbReference type="EMBL" id="CP061038">
    <property type="protein sequence ID" value="QNQ07734.1"/>
    <property type="molecule type" value="Genomic_DNA"/>
</dbReference>
<name>A0A7H0LDI1_9SPHN</name>
<evidence type="ECO:0000313" key="7">
    <source>
        <dbReference type="EMBL" id="QNQ07734.1"/>
    </source>
</evidence>
<evidence type="ECO:0000256" key="5">
    <source>
        <dbReference type="ARBA" id="ARBA00023136"/>
    </source>
</evidence>
<comment type="similarity">
    <text evidence="2 6">Belongs to the SURF1 family.</text>
</comment>
<feature type="transmembrane region" description="Helical" evidence="6">
    <location>
        <begin position="207"/>
        <end position="228"/>
    </location>
</feature>
<dbReference type="InterPro" id="IPR045214">
    <property type="entry name" value="Surf1/Surf4"/>
</dbReference>
<dbReference type="Pfam" id="PF02104">
    <property type="entry name" value="SURF1"/>
    <property type="match status" value="1"/>
</dbReference>
<keyword evidence="6" id="KW-1003">Cell membrane</keyword>
<gene>
    <name evidence="7" type="ORF">H3Z74_13000</name>
</gene>
<dbReference type="RefSeq" id="WP_187760081.1">
    <property type="nucleotide sequence ID" value="NZ_CP061038.1"/>
</dbReference>
<dbReference type="GO" id="GO:0005886">
    <property type="term" value="C:plasma membrane"/>
    <property type="evidence" value="ECO:0007669"/>
    <property type="project" value="UniProtKB-SubCell"/>
</dbReference>
<dbReference type="AlphaFoldDB" id="A0A7H0LDI1"/>
<sequence>MTRRATGARVAAGVVALLLLIVLLVALGTWQVKRLAWKRDLIAQIDARVHAAPVAVPGPAAWLEIDGPRAQYRRVRLTGRFLPVPPALVQAATVHGAGWWVMAPMRTEQGFVVLANRGFVPTRAVAPPSLGPVTLTGLLRITELGGGFLRSNDPARDAWYSRDVAAIAAARKLGVVAPYFVDLDAASAPAGGPIGGLTIVAFPNNHLVYAITWYVLAMMVAGALVVFLRADRRTAPR</sequence>
<dbReference type="CDD" id="cd06662">
    <property type="entry name" value="SURF1"/>
    <property type="match status" value="1"/>
</dbReference>
<comment type="subcellular location">
    <subcellularLocation>
        <location evidence="6">Cell membrane</location>
        <topology evidence="6">Multi-pass membrane protein</topology>
    </subcellularLocation>
    <subcellularLocation>
        <location evidence="1">Membrane</location>
    </subcellularLocation>
</comment>
<dbReference type="PROSITE" id="PS50895">
    <property type="entry name" value="SURF1"/>
    <property type="match status" value="1"/>
</dbReference>
<comment type="caution">
    <text evidence="6">Lacks conserved residue(s) required for the propagation of feature annotation.</text>
</comment>
<keyword evidence="5 6" id="KW-0472">Membrane</keyword>
<evidence type="ECO:0000256" key="1">
    <source>
        <dbReference type="ARBA" id="ARBA00004370"/>
    </source>
</evidence>
<proteinExistence type="inferred from homology"/>
<keyword evidence="8" id="KW-1185">Reference proteome</keyword>
<reference evidence="7 8" key="1">
    <citation type="submission" date="2020-09" db="EMBL/GenBank/DDBJ databases">
        <title>Sphingomonas sp., a new species isolated from pork steak.</title>
        <authorList>
            <person name="Heidler von Heilborn D."/>
        </authorList>
    </citation>
    <scope>NUCLEOTIDE SEQUENCE [LARGE SCALE GENOMIC DNA]</scope>
    <source>
        <strain evidence="8">S8-3T</strain>
    </source>
</reference>
<evidence type="ECO:0000313" key="8">
    <source>
        <dbReference type="Proteomes" id="UP000516148"/>
    </source>
</evidence>
<dbReference type="PANTHER" id="PTHR23427:SF2">
    <property type="entry name" value="SURFEIT LOCUS PROTEIN 1"/>
    <property type="match status" value="1"/>
</dbReference>